<dbReference type="EMBL" id="CP007493">
    <property type="protein sequence ID" value="AJB42128.1"/>
    <property type="molecule type" value="Genomic_DNA"/>
</dbReference>
<protein>
    <recommendedName>
        <fullName evidence="1">PIN domain-containing protein</fullName>
    </recommendedName>
</protein>
<dbReference type="AlphaFoldDB" id="A0A3G1A7H2"/>
<dbReference type="InterPro" id="IPR029060">
    <property type="entry name" value="PIN-like_dom_sf"/>
</dbReference>
<dbReference type="Gene3D" id="3.40.50.1010">
    <property type="entry name" value="5'-nuclease"/>
    <property type="match status" value="1"/>
</dbReference>
<organism evidence="2 3">
    <name type="scientific">Thermofilum adornatum 1505</name>
    <dbReference type="NCBI Taxonomy" id="697581"/>
    <lineage>
        <taxon>Archaea</taxon>
        <taxon>Thermoproteota</taxon>
        <taxon>Thermoprotei</taxon>
        <taxon>Thermofilales</taxon>
        <taxon>Thermofilaceae</taxon>
        <taxon>Thermofilum</taxon>
    </lineage>
</organism>
<accession>A0A3G1A7H2</accession>
<dbReference type="Proteomes" id="UP000266720">
    <property type="component" value="Chromosome"/>
</dbReference>
<reference evidence="3" key="1">
    <citation type="book" date="2010" name="EXTREMOPHILES" publisher="0:0-0">
        <title>Complete genome sequences of ten hyperthermophilic archaea reveal their metabolic capabilities and possible ecological roles.</title>
        <editorList>
            <person name="?"/>
        </editorList>
        <authorList>
            <person name="Ravin N.V."/>
            <person name="Mardanov A.V."/>
            <person name="Bonch-Osmolovskaya E.A."/>
            <person name="Skryabin K.G."/>
        </authorList>
    </citation>
    <scope>NUCLEOTIDE SEQUENCE [LARGE SCALE GENOMIC DNA]</scope>
    <source>
        <strain evidence="3">1505</strain>
    </source>
</reference>
<dbReference type="InterPro" id="IPR002716">
    <property type="entry name" value="PIN_dom"/>
</dbReference>
<feature type="domain" description="PIN" evidence="1">
    <location>
        <begin position="22"/>
        <end position="110"/>
    </location>
</feature>
<dbReference type="SUPFAM" id="SSF88723">
    <property type="entry name" value="PIN domain-like"/>
    <property type="match status" value="1"/>
</dbReference>
<dbReference type="STRING" id="697581.TCARB_1080"/>
<evidence type="ECO:0000259" key="1">
    <source>
        <dbReference type="Pfam" id="PF01850"/>
    </source>
</evidence>
<evidence type="ECO:0000313" key="3">
    <source>
        <dbReference type="Proteomes" id="UP000266720"/>
    </source>
</evidence>
<proteinExistence type="predicted"/>
<gene>
    <name evidence="2" type="ORF">TCARB_1080</name>
</gene>
<evidence type="ECO:0000313" key="2">
    <source>
        <dbReference type="EMBL" id="AJB42128.1"/>
    </source>
</evidence>
<name>A0A3G1A7H2_9CREN</name>
<dbReference type="KEGG" id="tcb:TCARB_1080"/>
<sequence length="142" mass="16134">MIAEYVDEASPFQVDKLFDFLRAGAVRAYVSPVTISEVIYVASRMYSEAGVQDANREALELVRWLLALPGVELETIGREVAVLAGELRKKFKMALSDIYVIAVGMHRQATPLFLKRETEMAPYENELRKLGVAFWEEICQQF</sequence>
<dbReference type="Pfam" id="PF01850">
    <property type="entry name" value="PIN"/>
    <property type="match status" value="1"/>
</dbReference>